<dbReference type="EMBL" id="WIGN01000865">
    <property type="protein sequence ID" value="KAF6782904.1"/>
    <property type="molecule type" value="Genomic_DNA"/>
</dbReference>
<evidence type="ECO:0000256" key="1">
    <source>
        <dbReference type="SAM" id="MobiDB-lite"/>
    </source>
</evidence>
<gene>
    <name evidence="2" type="ORF">CSOJ01_15960</name>
</gene>
<keyword evidence="3" id="KW-1185">Reference proteome</keyword>
<feature type="compositionally biased region" description="Acidic residues" evidence="1">
    <location>
        <begin position="19"/>
        <end position="33"/>
    </location>
</feature>
<accession>A0A8H6MI26</accession>
<organism evidence="2 3">
    <name type="scientific">Colletotrichum sojae</name>
    <dbReference type="NCBI Taxonomy" id="2175907"/>
    <lineage>
        <taxon>Eukaryota</taxon>
        <taxon>Fungi</taxon>
        <taxon>Dikarya</taxon>
        <taxon>Ascomycota</taxon>
        <taxon>Pezizomycotina</taxon>
        <taxon>Sordariomycetes</taxon>
        <taxon>Hypocreomycetidae</taxon>
        <taxon>Glomerellales</taxon>
        <taxon>Glomerellaceae</taxon>
        <taxon>Colletotrichum</taxon>
        <taxon>Colletotrichum orchidearum species complex</taxon>
    </lineage>
</organism>
<reference evidence="2 3" key="1">
    <citation type="journal article" date="2020" name="Phytopathology">
        <title>Genome Sequence Resources of Colletotrichum truncatum, C. plurivorum, C. musicola, and C. sojae: Four Species Pathogenic to Soybean (Glycine max).</title>
        <authorList>
            <person name="Rogerio F."/>
            <person name="Boufleur T.R."/>
            <person name="Ciampi-Guillardi M."/>
            <person name="Sukno S.A."/>
            <person name="Thon M.R."/>
            <person name="Massola Junior N.S."/>
            <person name="Baroncelli R."/>
        </authorList>
    </citation>
    <scope>NUCLEOTIDE SEQUENCE [LARGE SCALE GENOMIC DNA]</scope>
    <source>
        <strain evidence="2 3">LFN0009</strain>
    </source>
</reference>
<evidence type="ECO:0000313" key="2">
    <source>
        <dbReference type="EMBL" id="KAF6782904.1"/>
    </source>
</evidence>
<sequence length="343" mass="37939">MVIALCPDITARLPKESSDDSSDDSSYDVEDDEGDDVGAAVRIQFAACRWRSRSWTWQEGVMAQLGWYMAAEELVPANTLEHWVNCSTAVDARLCNCPFCSRTAHRAGQHAGEVTTWKQTLWVNALNGGEQSMWGLLLGSHNWTLQEAMEAMEATCQRQATIPLDKLYSIMGAVKEVRGVKVDYQADLTDKLKEFVQAGDCASCLVTSRTINRKPRACWMPEVVDNPAWKEEVNWMMEDAAGNMTSDGLLLTVEDLGEVESTIETHAGLMVIGGGNTPWTIIADGDCAARPRNRAFMMRRERDGVVVFAENAGEELWHRLASADLGGQLEWLPTHPTIAVELG</sequence>
<name>A0A8H6MI26_9PEZI</name>
<protein>
    <submittedName>
        <fullName evidence="2">Uncharacterized protein</fullName>
    </submittedName>
</protein>
<proteinExistence type="predicted"/>
<evidence type="ECO:0000313" key="3">
    <source>
        <dbReference type="Proteomes" id="UP000652219"/>
    </source>
</evidence>
<dbReference type="Proteomes" id="UP000652219">
    <property type="component" value="Unassembled WGS sequence"/>
</dbReference>
<dbReference type="AlphaFoldDB" id="A0A8H6MI26"/>
<feature type="region of interest" description="Disordered" evidence="1">
    <location>
        <begin position="13"/>
        <end position="33"/>
    </location>
</feature>
<comment type="caution">
    <text evidence="2">The sequence shown here is derived from an EMBL/GenBank/DDBJ whole genome shotgun (WGS) entry which is preliminary data.</text>
</comment>